<evidence type="ECO:0000313" key="3">
    <source>
        <dbReference type="EMBL" id="AEB85000.1"/>
    </source>
</evidence>
<evidence type="ECO:0008006" key="5">
    <source>
        <dbReference type="Google" id="ProtNLM"/>
    </source>
</evidence>
<sequence>MLNAATDGLLAELHADVAGALGAQALERLRIARAVLGIFFTGVQLDNGVGGLCATPVKSVPEAVCCPSSALAMPVPGRIAGRSAAEVLQDLYRPQDLRRALAIATLNALAETLWQRDGPPPGARVEEGDAFDALAIAPGQRALRRSGQPFHVLELGPSTLKPEELPFYAPAERAPEIVGGADVLITTGTTLVNGTLDDLLRHLRPGAQAAVVGPTATLRAAPFARRGATVVGGTRVRAPAELLDLLAEGGSGYHFFGKSVERICLCL</sequence>
<dbReference type="EMBL" id="CP002657">
    <property type="protein sequence ID" value="AEB85000.1"/>
    <property type="molecule type" value="Genomic_DNA"/>
</dbReference>
<keyword evidence="4" id="KW-1185">Reference proteome</keyword>
<dbReference type="InterPro" id="IPR025251">
    <property type="entry name" value="DUF4213"/>
</dbReference>
<evidence type="ECO:0000313" key="4">
    <source>
        <dbReference type="Proteomes" id="UP000007938"/>
    </source>
</evidence>
<dbReference type="STRING" id="596154.Alide2_2643"/>
<dbReference type="eggNOG" id="COG2014">
    <property type="taxonomic scope" value="Bacteria"/>
</dbReference>
<evidence type="ECO:0000259" key="1">
    <source>
        <dbReference type="Pfam" id="PF04016"/>
    </source>
</evidence>
<accession>F4GEW4</accession>
<gene>
    <name evidence="3" type="ordered locus">Alide2_2643</name>
</gene>
<dbReference type="Gene3D" id="3.40.50.11590">
    <property type="match status" value="1"/>
</dbReference>
<name>F4GEW4_ALIDK</name>
<dbReference type="SUPFAM" id="SSF159713">
    <property type="entry name" value="Dhaf3308-like"/>
    <property type="match status" value="1"/>
</dbReference>
<dbReference type="KEGG" id="adk:Alide2_2643"/>
<dbReference type="Proteomes" id="UP000007938">
    <property type="component" value="Chromosome"/>
</dbReference>
<reference evidence="3 4" key="1">
    <citation type="journal article" date="2011" name="J. Bacteriol.">
        <title>Genome Sequences of Alicycliphilus denitrificans Strains BC and K601T.</title>
        <authorList>
            <person name="Oosterkamp M.J."/>
            <person name="Veuskens T."/>
            <person name="Plugge C.M."/>
            <person name="Langenhoff A.A."/>
            <person name="Gerritse J."/>
            <person name="van Berkel W.J."/>
            <person name="Pieper D.H."/>
            <person name="Junca H."/>
            <person name="Goodwin L.A."/>
            <person name="Daligault H.E."/>
            <person name="Bruce D.C."/>
            <person name="Detter J.C."/>
            <person name="Tapia R."/>
            <person name="Han C.S."/>
            <person name="Land M.L."/>
            <person name="Hauser L.J."/>
            <person name="Smidt H."/>
            <person name="Stams A.J."/>
        </authorList>
    </citation>
    <scope>NUCLEOTIDE SEQUENCE [LARGE SCALE GENOMIC DNA]</scope>
    <source>
        <strain evidence="4">DSM 14773 / CIP 107495 / K601</strain>
    </source>
</reference>
<dbReference type="HOGENOM" id="CLU_076326_1_0_4"/>
<dbReference type="Pfam" id="PF13938">
    <property type="entry name" value="DUF4213"/>
    <property type="match status" value="1"/>
</dbReference>
<dbReference type="Gene3D" id="3.30.390.100">
    <property type="match status" value="1"/>
</dbReference>
<evidence type="ECO:0000259" key="2">
    <source>
        <dbReference type="Pfam" id="PF13938"/>
    </source>
</evidence>
<dbReference type="RefSeq" id="WP_013722251.1">
    <property type="nucleotide sequence ID" value="NC_015422.1"/>
</dbReference>
<dbReference type="InterPro" id="IPR007161">
    <property type="entry name" value="DUF364"/>
</dbReference>
<feature type="domain" description="Putative heavy-metal chelation" evidence="1">
    <location>
        <begin position="136"/>
        <end position="263"/>
    </location>
</feature>
<dbReference type="Pfam" id="PF04016">
    <property type="entry name" value="DUF364"/>
    <property type="match status" value="1"/>
</dbReference>
<protein>
    <recommendedName>
        <fullName evidence="5">Fis family transcriptional regulator</fullName>
    </recommendedName>
</protein>
<dbReference type="AlphaFoldDB" id="F4GEW4"/>
<organism evidence="3 4">
    <name type="scientific">Alicycliphilus denitrificans (strain DSM 14773 / CIP 107495 / K601)</name>
    <dbReference type="NCBI Taxonomy" id="596154"/>
    <lineage>
        <taxon>Bacteria</taxon>
        <taxon>Pseudomonadati</taxon>
        <taxon>Pseudomonadota</taxon>
        <taxon>Betaproteobacteria</taxon>
        <taxon>Burkholderiales</taxon>
        <taxon>Comamonadaceae</taxon>
        <taxon>Alicycliphilus</taxon>
    </lineage>
</organism>
<proteinExistence type="predicted"/>
<dbReference type="OrthoDB" id="252759at2"/>
<reference evidence="3 4" key="2">
    <citation type="submission" date="2011-04" db="EMBL/GenBank/DDBJ databases">
        <title>Complete sequence of chromosome of Alicycliphilus denitrificans K601.</title>
        <authorList>
            <consortium name="US DOE Joint Genome Institute"/>
            <person name="Lucas S."/>
            <person name="Han J."/>
            <person name="Lapidus A."/>
            <person name="Cheng J.-F."/>
            <person name="Goodwin L."/>
            <person name="Pitluck S."/>
            <person name="Peters L."/>
            <person name="Zeytun A."/>
            <person name="Detter J.C."/>
            <person name="Han C."/>
            <person name="Tapia R."/>
            <person name="Land M."/>
            <person name="Hauser L."/>
            <person name="Kyrpides N."/>
            <person name="Ivanova N."/>
            <person name="Mikhailova N."/>
            <person name="Pagani I."/>
            <person name="Oosterkamp M."/>
            <person name="Pieper D."/>
            <person name="van Berkel W."/>
            <person name="Langenhoff A."/>
            <person name="Smidt H."/>
            <person name="Stams A."/>
            <person name="Woyke T."/>
        </authorList>
    </citation>
    <scope>NUCLEOTIDE SEQUENCE [LARGE SCALE GENOMIC DNA]</scope>
    <source>
        <strain evidence="4">DSM 14773 / CIP 107495 / K601</strain>
    </source>
</reference>
<feature type="domain" description="DUF4213" evidence="2">
    <location>
        <begin position="21"/>
        <end position="109"/>
    </location>
</feature>